<reference evidence="1" key="1">
    <citation type="submission" date="2022-12" db="EMBL/GenBank/DDBJ databases">
        <title>Genome Sequence of Lasiodiplodia mahajangana.</title>
        <authorList>
            <person name="Buettner E."/>
        </authorList>
    </citation>
    <scope>NUCLEOTIDE SEQUENCE</scope>
    <source>
        <strain evidence="1">VT137</strain>
    </source>
</reference>
<accession>A0ACC2JAB4</accession>
<protein>
    <submittedName>
        <fullName evidence="1">Uncharacterized protein</fullName>
    </submittedName>
</protein>
<proteinExistence type="predicted"/>
<evidence type="ECO:0000313" key="2">
    <source>
        <dbReference type="Proteomes" id="UP001153332"/>
    </source>
</evidence>
<keyword evidence="2" id="KW-1185">Reference proteome</keyword>
<dbReference type="Proteomes" id="UP001153332">
    <property type="component" value="Unassembled WGS sequence"/>
</dbReference>
<comment type="caution">
    <text evidence="1">The sequence shown here is derived from an EMBL/GenBank/DDBJ whole genome shotgun (WGS) entry which is preliminary data.</text>
</comment>
<name>A0ACC2JAB4_9PEZI</name>
<sequence>MGSHRDSLFAAAVLFLVLDSIVVFLRVYVRTRVVRGFGWDDFVLCLTYTGYVISLGLGFTAMHYGYAADDMQPWYNKKKATMFTYGNQTTLYVSAGLVKVAVALVLLRIAVGRGVRYVLIGSIGVVGVWTIITVLFASWICATGGSSNWAGSERCTQVGYFRTISNIFIDYFYALLPIYILRGSQMKTKLKLIAIFLLGLGIFASTATIVKLVIIVRLPHATGKAADGLHYDLLLWADIELGLAILAASAAALRPLLRHIPALFDGTSKHGSHGTQDSGPYHELVINSRDTNKNKAIDGETPRTPRTPKARQSIIPGASSSDEELFRVQ</sequence>
<gene>
    <name evidence="1" type="ORF">O1611_g9327</name>
</gene>
<evidence type="ECO:0000313" key="1">
    <source>
        <dbReference type="EMBL" id="KAJ8124314.1"/>
    </source>
</evidence>
<dbReference type="EMBL" id="JAPUUL010003121">
    <property type="protein sequence ID" value="KAJ8124314.1"/>
    <property type="molecule type" value="Genomic_DNA"/>
</dbReference>
<organism evidence="1 2">
    <name type="scientific">Lasiodiplodia mahajangana</name>
    <dbReference type="NCBI Taxonomy" id="1108764"/>
    <lineage>
        <taxon>Eukaryota</taxon>
        <taxon>Fungi</taxon>
        <taxon>Dikarya</taxon>
        <taxon>Ascomycota</taxon>
        <taxon>Pezizomycotina</taxon>
        <taxon>Dothideomycetes</taxon>
        <taxon>Dothideomycetes incertae sedis</taxon>
        <taxon>Botryosphaeriales</taxon>
        <taxon>Botryosphaeriaceae</taxon>
        <taxon>Lasiodiplodia</taxon>
    </lineage>
</organism>